<sequence length="358" mass="41375">MSNVNLVQVLTGASVLPIHRIKLFSPEEWEEFVEEWLTFKELDYIEVERLGGAGDKGRDVIGYVTCPKTNPDSYVWDNFQCKHYDHALRPSDVWTEFGKVCYYTYLGDFPVPRHYYFIAPYGVGTSLADLLRKPDILRQELKDNWDKYCKFKITKKMPNGIELTGAFLDYVDQFDFSIFLKVKPLTLIEEHSNTRYHISRFGGGLPERTYSDDMPEEVTNQELVYVTKLFAAYSDADGNTLTTLDCIASKKKYLNHFKRARKCFYKTEQLKHFSRDKLPAGVYESYQNEIASGVINVVEDDHEHGFQKVKEVEQEARKLAITSNPLTLCSDGDDRAGVCHHLANDPSDANEFIWIEYD</sequence>
<dbReference type="Gene3D" id="3.40.1350.10">
    <property type="match status" value="1"/>
</dbReference>
<evidence type="ECO:0000259" key="1">
    <source>
        <dbReference type="Pfam" id="PF20282"/>
    </source>
</evidence>
<comment type="caution">
    <text evidence="2">The sequence shown here is derived from an EMBL/GenBank/DDBJ whole genome shotgun (WGS) entry which is preliminary data.</text>
</comment>
<keyword evidence="3" id="KW-1185">Reference proteome</keyword>
<feature type="domain" description="ABC-three component systems C-terminal" evidence="1">
    <location>
        <begin position="222"/>
        <end position="345"/>
    </location>
</feature>
<evidence type="ECO:0000313" key="2">
    <source>
        <dbReference type="EMBL" id="RWX54858.1"/>
    </source>
</evidence>
<dbReference type="EMBL" id="RJLM01000005">
    <property type="protein sequence ID" value="RWX54858.1"/>
    <property type="molecule type" value="Genomic_DNA"/>
</dbReference>
<dbReference type="Pfam" id="PF20282">
    <property type="entry name" value="CTD6"/>
    <property type="match status" value="1"/>
</dbReference>
<dbReference type="OrthoDB" id="3242664at2"/>
<dbReference type="Proteomes" id="UP000287563">
    <property type="component" value="Unassembled WGS sequence"/>
</dbReference>
<reference evidence="2 3" key="1">
    <citation type="submission" date="2018-11" db="EMBL/GenBank/DDBJ databases">
        <title>Photobacterium sp. BEI247 sp. nov., a marine bacterium isolated from Yongle Blue Hole in the South China Sea.</title>
        <authorList>
            <person name="Wang X."/>
        </authorList>
    </citation>
    <scope>NUCLEOTIDE SEQUENCE [LARGE SCALE GENOMIC DNA]</scope>
    <source>
        <strain evidence="3">BEI247</strain>
    </source>
</reference>
<dbReference type="RefSeq" id="WP_128784483.1">
    <property type="nucleotide sequence ID" value="NZ_RJLM01000005.1"/>
</dbReference>
<evidence type="ECO:0000313" key="3">
    <source>
        <dbReference type="Proteomes" id="UP000287563"/>
    </source>
</evidence>
<protein>
    <recommendedName>
        <fullName evidence="1">ABC-three component systems C-terminal domain-containing protein</fullName>
    </recommendedName>
</protein>
<gene>
    <name evidence="2" type="ORF">EDI28_14020</name>
</gene>
<proteinExistence type="predicted"/>
<dbReference type="InterPro" id="IPR011856">
    <property type="entry name" value="tRNA_endonuc-like_dom_sf"/>
</dbReference>
<dbReference type="InterPro" id="IPR046914">
    <property type="entry name" value="ABC-3C_CTD6"/>
</dbReference>
<name>A0A3S3UIL7_9GAMM</name>
<organism evidence="2 3">
    <name type="scientific">Photobacterium chitinilyticum</name>
    <dbReference type="NCBI Taxonomy" id="2485123"/>
    <lineage>
        <taxon>Bacteria</taxon>
        <taxon>Pseudomonadati</taxon>
        <taxon>Pseudomonadota</taxon>
        <taxon>Gammaproteobacteria</taxon>
        <taxon>Vibrionales</taxon>
        <taxon>Vibrionaceae</taxon>
        <taxon>Photobacterium</taxon>
    </lineage>
</organism>
<dbReference type="AlphaFoldDB" id="A0A3S3UIL7"/>
<accession>A0A3S3UIL7</accession>
<dbReference type="GO" id="GO:0003676">
    <property type="term" value="F:nucleic acid binding"/>
    <property type="evidence" value="ECO:0007669"/>
    <property type="project" value="InterPro"/>
</dbReference>